<sequence length="146" mass="15938">MPSPFIRPTSPPTRPFRFSSQREHDISSNRPASVIRRGSRIPELIAGGLRRSRTTSLPPRPRSEEGPTNLTLTNGEPDTDSVASSSFASGGHHLHIDTVFHVAAMAFYSNFSFSLSSFIPTFEIALLHVPGGLWAAFPDGHISLSR</sequence>
<proteinExistence type="predicted"/>
<name>A0AAW0GBS9_9APHY</name>
<protein>
    <submittedName>
        <fullName evidence="2">Uncharacterized protein</fullName>
    </submittedName>
</protein>
<evidence type="ECO:0000256" key="1">
    <source>
        <dbReference type="SAM" id="MobiDB-lite"/>
    </source>
</evidence>
<keyword evidence="3" id="KW-1185">Reference proteome</keyword>
<organism evidence="2 3">
    <name type="scientific">Cerrena zonata</name>
    <dbReference type="NCBI Taxonomy" id="2478898"/>
    <lineage>
        <taxon>Eukaryota</taxon>
        <taxon>Fungi</taxon>
        <taxon>Dikarya</taxon>
        <taxon>Basidiomycota</taxon>
        <taxon>Agaricomycotina</taxon>
        <taxon>Agaricomycetes</taxon>
        <taxon>Polyporales</taxon>
        <taxon>Cerrenaceae</taxon>
        <taxon>Cerrena</taxon>
    </lineage>
</organism>
<feature type="compositionally biased region" description="Pro residues" evidence="1">
    <location>
        <begin position="1"/>
        <end position="14"/>
    </location>
</feature>
<feature type="compositionally biased region" description="Polar residues" evidence="1">
    <location>
        <begin position="66"/>
        <end position="87"/>
    </location>
</feature>
<accession>A0AAW0GBS9</accession>
<reference evidence="2 3" key="1">
    <citation type="submission" date="2022-09" db="EMBL/GenBank/DDBJ databases">
        <authorList>
            <person name="Palmer J.M."/>
        </authorList>
    </citation>
    <scope>NUCLEOTIDE SEQUENCE [LARGE SCALE GENOMIC DNA]</scope>
    <source>
        <strain evidence="2 3">DSM 7382</strain>
    </source>
</reference>
<evidence type="ECO:0000313" key="3">
    <source>
        <dbReference type="Proteomes" id="UP001385951"/>
    </source>
</evidence>
<dbReference type="Proteomes" id="UP001385951">
    <property type="component" value="Unassembled WGS sequence"/>
</dbReference>
<comment type="caution">
    <text evidence="2">The sequence shown here is derived from an EMBL/GenBank/DDBJ whole genome shotgun (WGS) entry which is preliminary data.</text>
</comment>
<gene>
    <name evidence="2" type="ORF">QCA50_007013</name>
</gene>
<evidence type="ECO:0000313" key="2">
    <source>
        <dbReference type="EMBL" id="KAK7690356.1"/>
    </source>
</evidence>
<feature type="region of interest" description="Disordered" evidence="1">
    <location>
        <begin position="1"/>
        <end position="87"/>
    </location>
</feature>
<dbReference type="EMBL" id="JASBNA010000007">
    <property type="protein sequence ID" value="KAK7690356.1"/>
    <property type="molecule type" value="Genomic_DNA"/>
</dbReference>
<dbReference type="AlphaFoldDB" id="A0AAW0GBS9"/>